<dbReference type="PANTHER" id="PTHR10947">
    <property type="entry name" value="PHENYLALANYL-TRNA SYNTHETASE BETA CHAIN AND LEUCINE-RICH REPEAT-CONTAINING PROTEIN 47"/>
    <property type="match status" value="1"/>
</dbReference>
<dbReference type="InterPro" id="IPR003591">
    <property type="entry name" value="Leu-rich_rpt_typical-subtyp"/>
</dbReference>
<dbReference type="InterPro" id="IPR020825">
    <property type="entry name" value="Phe-tRNA_synthase-like_B3/B4"/>
</dbReference>
<evidence type="ECO:0000313" key="5">
    <source>
        <dbReference type="Proteomes" id="UP001075354"/>
    </source>
</evidence>
<sequence>MTGGEWSEITTAKEENRHELILSGPTVSERIEKNGLDSSLFGVTGLNFLRISETCLETVPDAISNLQNLSTLVLHSNKLKRLTPSLSKLPKLKNLDASRNQLEDFPEEIADLSALYSLNSSFNQLTTFPCLVKNIRLTILDLSNNCLEDFPDICCDQLCHLSEVRLGSNKIKSIPHSISVLPALKVLDLSENKIKDVPGELSDISKLKELNLKGNPLSDRRLGKMVVQCHSKQVLEYIRQHCKRDAAGAKDSAKGKKGQRKTNASESSASVDASEETVNQICNRIEVMRVTDDTPTVVVDKEVKSVRPYIVCCIVKGLSFTADSFKKFIKLQNNLHDTICNKRQAATLATHDLATVASGSLQYVAKPPDQVFLQPLGSTKDTPASLVFSRLTSHAQSVMHDKKRNKYSGIHKFLYLLEGKPLYPFLIDSDGTVISFPPLTNSNETKMSVGSEAMLVEVTSSASLATCKKVMDTFLLECMRLEISKPPVEADQQPSEASPGSLLTVEQVKIVDSAGILQVLYPSRNDLIFEGADSITVVRNYE</sequence>
<keyword evidence="2" id="KW-0677">Repeat</keyword>
<dbReference type="SUPFAM" id="SSF52058">
    <property type="entry name" value="L domain-like"/>
    <property type="match status" value="1"/>
</dbReference>
<evidence type="ECO:0000256" key="1">
    <source>
        <dbReference type="ARBA" id="ARBA00022614"/>
    </source>
</evidence>
<dbReference type="PANTHER" id="PTHR10947:SF3">
    <property type="entry name" value="LEUCINE-RICH REPEAT-CONTAINING PROTEIN 47"/>
    <property type="match status" value="1"/>
</dbReference>
<evidence type="ECO:0000313" key="4">
    <source>
        <dbReference type="EMBL" id="KAJ1524387.1"/>
    </source>
</evidence>
<comment type="caution">
    <text evidence="4">The sequence shown here is derived from an EMBL/GenBank/DDBJ whole genome shotgun (WGS) entry which is preliminary data.</text>
</comment>
<dbReference type="Pfam" id="PF00560">
    <property type="entry name" value="LRR_1"/>
    <property type="match status" value="1"/>
</dbReference>
<dbReference type="Proteomes" id="UP001075354">
    <property type="component" value="Chromosome 9"/>
</dbReference>
<keyword evidence="1" id="KW-0433">Leucine-rich repeat</keyword>
<dbReference type="Gene3D" id="3.80.10.10">
    <property type="entry name" value="Ribonuclease Inhibitor"/>
    <property type="match status" value="1"/>
</dbReference>
<dbReference type="GO" id="GO:0004826">
    <property type="term" value="F:phenylalanine-tRNA ligase activity"/>
    <property type="evidence" value="ECO:0007669"/>
    <property type="project" value="InterPro"/>
</dbReference>
<evidence type="ECO:0000256" key="3">
    <source>
        <dbReference type="SAM" id="MobiDB-lite"/>
    </source>
</evidence>
<keyword evidence="5" id="KW-1185">Reference proteome</keyword>
<name>A0AAV7XKZ0_9NEOP</name>
<dbReference type="GO" id="GO:0006432">
    <property type="term" value="P:phenylalanyl-tRNA aminoacylation"/>
    <property type="evidence" value="ECO:0007669"/>
    <property type="project" value="InterPro"/>
</dbReference>
<proteinExistence type="predicted"/>
<dbReference type="AlphaFoldDB" id="A0AAV7XKZ0"/>
<organism evidence="4 5">
    <name type="scientific">Megalurothrips usitatus</name>
    <name type="common">bean blossom thrips</name>
    <dbReference type="NCBI Taxonomy" id="439358"/>
    <lineage>
        <taxon>Eukaryota</taxon>
        <taxon>Metazoa</taxon>
        <taxon>Ecdysozoa</taxon>
        <taxon>Arthropoda</taxon>
        <taxon>Hexapoda</taxon>
        <taxon>Insecta</taxon>
        <taxon>Pterygota</taxon>
        <taxon>Neoptera</taxon>
        <taxon>Paraneoptera</taxon>
        <taxon>Thysanoptera</taxon>
        <taxon>Terebrantia</taxon>
        <taxon>Thripoidea</taxon>
        <taxon>Thripidae</taxon>
        <taxon>Megalurothrips</taxon>
    </lineage>
</organism>
<dbReference type="SMART" id="SM00364">
    <property type="entry name" value="LRR_BAC"/>
    <property type="match status" value="4"/>
</dbReference>
<dbReference type="InterPro" id="IPR045060">
    <property type="entry name" value="Phe-tRNA-ligase_IIc_bsu"/>
</dbReference>
<accession>A0AAV7XKZ0</accession>
<dbReference type="PROSITE" id="PS51450">
    <property type="entry name" value="LRR"/>
    <property type="match status" value="3"/>
</dbReference>
<dbReference type="Gene3D" id="3.50.40.10">
    <property type="entry name" value="Phenylalanyl-trna Synthetase, Chain B, domain 3"/>
    <property type="match status" value="1"/>
</dbReference>
<gene>
    <name evidence="4" type="ORF">ONE63_010887</name>
</gene>
<dbReference type="EMBL" id="JAPTSV010000009">
    <property type="protein sequence ID" value="KAJ1524387.1"/>
    <property type="molecule type" value="Genomic_DNA"/>
</dbReference>
<dbReference type="PRINTS" id="PR00019">
    <property type="entry name" value="LEURICHRPT"/>
</dbReference>
<protein>
    <recommendedName>
        <fullName evidence="6">Leucine-rich repeat-containing protein 47-like</fullName>
    </recommendedName>
</protein>
<feature type="region of interest" description="Disordered" evidence="3">
    <location>
        <begin position="248"/>
        <end position="272"/>
    </location>
</feature>
<reference evidence="4" key="1">
    <citation type="submission" date="2022-12" db="EMBL/GenBank/DDBJ databases">
        <title>Chromosome-level genome assembly of the bean flower thrips Megalurothrips usitatus.</title>
        <authorList>
            <person name="Ma L."/>
            <person name="Liu Q."/>
            <person name="Li H."/>
            <person name="Cai W."/>
        </authorList>
    </citation>
    <scope>NUCLEOTIDE SEQUENCE</scope>
    <source>
        <strain evidence="4">Cailab_2022a</strain>
    </source>
</reference>
<dbReference type="SMART" id="SM00369">
    <property type="entry name" value="LRR_TYP"/>
    <property type="match status" value="5"/>
</dbReference>
<dbReference type="InterPro" id="IPR032675">
    <property type="entry name" value="LRR_dom_sf"/>
</dbReference>
<evidence type="ECO:0008006" key="6">
    <source>
        <dbReference type="Google" id="ProtNLM"/>
    </source>
</evidence>
<evidence type="ECO:0000256" key="2">
    <source>
        <dbReference type="ARBA" id="ARBA00022737"/>
    </source>
</evidence>
<dbReference type="Pfam" id="PF13855">
    <property type="entry name" value="LRR_8"/>
    <property type="match status" value="1"/>
</dbReference>
<dbReference type="InterPro" id="IPR001611">
    <property type="entry name" value="Leu-rich_rpt"/>
</dbReference>